<evidence type="ECO:0000313" key="1">
    <source>
        <dbReference type="EMBL" id="GAG91514.1"/>
    </source>
</evidence>
<proteinExistence type="predicted"/>
<reference evidence="1" key="1">
    <citation type="journal article" date="2014" name="Front. Microbiol.">
        <title>High frequency of phylogenetically diverse reductive dehalogenase-homologous genes in deep subseafloor sedimentary metagenomes.</title>
        <authorList>
            <person name="Kawai M."/>
            <person name="Futagami T."/>
            <person name="Toyoda A."/>
            <person name="Takaki Y."/>
            <person name="Nishi S."/>
            <person name="Hori S."/>
            <person name="Arai W."/>
            <person name="Tsubouchi T."/>
            <person name="Morono Y."/>
            <person name="Uchiyama I."/>
            <person name="Ito T."/>
            <person name="Fujiyama A."/>
            <person name="Inagaki F."/>
            <person name="Takami H."/>
        </authorList>
    </citation>
    <scope>NUCLEOTIDE SEQUENCE</scope>
    <source>
        <strain evidence="1">Expedition CK06-06</strain>
    </source>
</reference>
<accession>X1B6Z3</accession>
<gene>
    <name evidence="1" type="ORF">S01H4_48402</name>
</gene>
<sequence length="47" mass="5732">MTKIKKDYDKLIAEKRDFIRNFRTALFKAKQSKKKFKELKKIARSKL</sequence>
<comment type="caution">
    <text evidence="1">The sequence shown here is derived from an EMBL/GenBank/DDBJ whole genome shotgun (WGS) entry which is preliminary data.</text>
</comment>
<dbReference type="EMBL" id="BART01027286">
    <property type="protein sequence ID" value="GAG91514.1"/>
    <property type="molecule type" value="Genomic_DNA"/>
</dbReference>
<name>X1B6Z3_9ZZZZ</name>
<dbReference type="AlphaFoldDB" id="X1B6Z3"/>
<protein>
    <submittedName>
        <fullName evidence="1">Uncharacterized protein</fullName>
    </submittedName>
</protein>
<organism evidence="1">
    <name type="scientific">marine sediment metagenome</name>
    <dbReference type="NCBI Taxonomy" id="412755"/>
    <lineage>
        <taxon>unclassified sequences</taxon>
        <taxon>metagenomes</taxon>
        <taxon>ecological metagenomes</taxon>
    </lineage>
</organism>